<dbReference type="RefSeq" id="WP_096409459.1">
    <property type="nucleotide sequence ID" value="NZ_AP017372.2"/>
</dbReference>
<dbReference type="Pfam" id="PF13372">
    <property type="entry name" value="Alginate_exp"/>
    <property type="match status" value="1"/>
</dbReference>
<accession>A0A110B5B3</accession>
<feature type="chain" id="PRO_5007142904" description="Alginate export domain-containing protein" evidence="1">
    <location>
        <begin position="24"/>
        <end position="432"/>
    </location>
</feature>
<feature type="domain" description="Alginate export" evidence="2">
    <location>
        <begin position="81"/>
        <end position="368"/>
    </location>
</feature>
<name>A0A110B5B3_HALHR</name>
<dbReference type="AlphaFoldDB" id="A0A110B5B3"/>
<gene>
    <name evidence="3" type="ORF">HH1059_13530</name>
</gene>
<protein>
    <recommendedName>
        <fullName evidence="2">Alginate export domain-containing protein</fullName>
    </recommendedName>
</protein>
<feature type="signal peptide" evidence="1">
    <location>
        <begin position="1"/>
        <end position="23"/>
    </location>
</feature>
<dbReference type="Proteomes" id="UP000218890">
    <property type="component" value="Chromosome"/>
</dbReference>
<organism evidence="3 4">
    <name type="scientific">Halorhodospira halochloris</name>
    <name type="common">Ectothiorhodospira halochloris</name>
    <dbReference type="NCBI Taxonomy" id="1052"/>
    <lineage>
        <taxon>Bacteria</taxon>
        <taxon>Pseudomonadati</taxon>
        <taxon>Pseudomonadota</taxon>
        <taxon>Gammaproteobacteria</taxon>
        <taxon>Chromatiales</taxon>
        <taxon>Ectothiorhodospiraceae</taxon>
        <taxon>Halorhodospira</taxon>
    </lineage>
</organism>
<evidence type="ECO:0000313" key="4">
    <source>
        <dbReference type="Proteomes" id="UP000218890"/>
    </source>
</evidence>
<proteinExistence type="predicted"/>
<dbReference type="InterPro" id="IPR053728">
    <property type="entry name" value="Alginate_Permeability_Chnl"/>
</dbReference>
<dbReference type="KEGG" id="hhk:HH1059_13530"/>
<evidence type="ECO:0000256" key="1">
    <source>
        <dbReference type="SAM" id="SignalP"/>
    </source>
</evidence>
<evidence type="ECO:0000259" key="2">
    <source>
        <dbReference type="Pfam" id="PF13372"/>
    </source>
</evidence>
<evidence type="ECO:0000313" key="3">
    <source>
        <dbReference type="EMBL" id="BAU58062.1"/>
    </source>
</evidence>
<dbReference type="OrthoDB" id="9766302at2"/>
<sequence>MRTVTVAMGGALAIVLVSTDAAAAEQGGSGWEWGGDFRSRVTLLDEVPYVHPETSEHAEHNQLFNRNRTRIWTEYEITPDVRFHARLMNEFFWGDRGRDYGDIQEDREPLSEVLPDLLYVDVDNLADGNMHLRLGRQEMIYGNGRIMLNGTPRDGSRTLFVNAAKLSLDLYPDHQVDLFAIYNEDEDSLTINSQSSLDLIEHDEMAVGFYGQSQVPEQWPFEYHWIYKHEDRDSDSADFQTIGGRVFPTFGEWSLNLELAIQQGEKGDQDIASEMIDASLTYRPQLAGNLEPALSGGYYYLSGNDADSDEREDWFPVFSRWPQLSELYLYSFVGTDHGVGGWSNLHAPFIGADIGLGGKTNLELRYHLLLADEKDGQGDGDERGGLTTINLAMQFTEDLETHLRLEHLAVGDYYPDDAEDAWFARAHLQYSF</sequence>
<dbReference type="Gene3D" id="2.40.160.100">
    <property type="match status" value="1"/>
</dbReference>
<reference evidence="3" key="1">
    <citation type="submission" date="2016-02" db="EMBL/GenBank/DDBJ databases">
        <title>Halorhodospira halochloris DSM-1059 complete genome, version 2.</title>
        <authorList>
            <person name="Tsukatani Y."/>
        </authorList>
    </citation>
    <scope>NUCLEOTIDE SEQUENCE</scope>
    <source>
        <strain evidence="3">DSM 1059</strain>
    </source>
</reference>
<keyword evidence="1" id="KW-0732">Signal</keyword>
<dbReference type="InterPro" id="IPR025388">
    <property type="entry name" value="Alginate_export_dom"/>
</dbReference>
<dbReference type="EMBL" id="AP017372">
    <property type="protein sequence ID" value="BAU58062.1"/>
    <property type="molecule type" value="Genomic_DNA"/>
</dbReference>
<dbReference type="SUPFAM" id="SSF56935">
    <property type="entry name" value="Porins"/>
    <property type="match status" value="1"/>
</dbReference>
<keyword evidence="4" id="KW-1185">Reference proteome</keyword>